<dbReference type="Gene3D" id="3.30.70.330">
    <property type="match status" value="1"/>
</dbReference>
<dbReference type="GO" id="GO:0017069">
    <property type="term" value="F:snRNA binding"/>
    <property type="evidence" value="ECO:0007669"/>
    <property type="project" value="TreeGrafter"/>
</dbReference>
<dbReference type="AlphaFoldDB" id="A0A2P6VEE6"/>
<dbReference type="GO" id="GO:0003729">
    <property type="term" value="F:mRNA binding"/>
    <property type="evidence" value="ECO:0007669"/>
    <property type="project" value="TreeGrafter"/>
</dbReference>
<dbReference type="STRING" id="554055.A0A2P6VEE6"/>
<dbReference type="InterPro" id="IPR034704">
    <property type="entry name" value="Ribosomal_bL28/bL31-like_sf"/>
</dbReference>
<dbReference type="GO" id="GO:0071011">
    <property type="term" value="C:precatalytic spliceosome"/>
    <property type="evidence" value="ECO:0007669"/>
    <property type="project" value="TreeGrafter"/>
</dbReference>
<evidence type="ECO:0000256" key="5">
    <source>
        <dbReference type="ARBA" id="ARBA00023274"/>
    </source>
</evidence>
<dbReference type="NCBIfam" id="TIGR00009">
    <property type="entry name" value="L28"/>
    <property type="match status" value="1"/>
</dbReference>
<dbReference type="GO" id="GO:0005840">
    <property type="term" value="C:ribosome"/>
    <property type="evidence" value="ECO:0007669"/>
    <property type="project" value="UniProtKB-KW"/>
</dbReference>
<keyword evidence="5" id="KW-0687">Ribonucleoprotein</keyword>
<evidence type="ECO:0000256" key="1">
    <source>
        <dbReference type="ARBA" id="ARBA00004123"/>
    </source>
</evidence>
<gene>
    <name evidence="11" type="ORF">C2E20_4294</name>
</gene>
<dbReference type="HAMAP" id="MF_00373">
    <property type="entry name" value="Ribosomal_bL28"/>
    <property type="match status" value="1"/>
</dbReference>
<dbReference type="SMART" id="SM00360">
    <property type="entry name" value="RRM"/>
    <property type="match status" value="1"/>
</dbReference>
<evidence type="ECO:0000313" key="11">
    <source>
        <dbReference type="EMBL" id="PSC72464.1"/>
    </source>
</evidence>
<name>A0A2P6VEE6_9CHLO</name>
<evidence type="ECO:0000256" key="3">
    <source>
        <dbReference type="ARBA" id="ARBA00022980"/>
    </source>
</evidence>
<feature type="compositionally biased region" description="Low complexity" evidence="9">
    <location>
        <begin position="416"/>
        <end position="441"/>
    </location>
</feature>
<dbReference type="InterPro" id="IPR051183">
    <property type="entry name" value="U1_U11-U12_snRNP_70-35kDa"/>
</dbReference>
<feature type="compositionally biased region" description="Low complexity" evidence="9">
    <location>
        <begin position="448"/>
        <end position="480"/>
    </location>
</feature>
<dbReference type="PANTHER" id="PTHR13952">
    <property type="entry name" value="U1 SMALL NUCLEAR RIBONUCLEOPROTEIN 70 KD"/>
    <property type="match status" value="1"/>
</dbReference>
<evidence type="ECO:0000256" key="9">
    <source>
        <dbReference type="SAM" id="MobiDB-lite"/>
    </source>
</evidence>
<evidence type="ECO:0000256" key="4">
    <source>
        <dbReference type="ARBA" id="ARBA00023242"/>
    </source>
</evidence>
<keyword evidence="4" id="KW-0539">Nucleus</keyword>
<feature type="region of interest" description="Disordered" evidence="9">
    <location>
        <begin position="303"/>
        <end position="561"/>
    </location>
</feature>
<evidence type="ECO:0000256" key="6">
    <source>
        <dbReference type="ARBA" id="ARBA00035265"/>
    </source>
</evidence>
<feature type="compositionally biased region" description="Pro residues" evidence="9">
    <location>
        <begin position="481"/>
        <end position="496"/>
    </location>
</feature>
<dbReference type="InterPro" id="IPR001383">
    <property type="entry name" value="Ribosomal_bL28_bact-type"/>
</dbReference>
<feature type="compositionally biased region" description="Low complexity" evidence="9">
    <location>
        <begin position="325"/>
        <end position="335"/>
    </location>
</feature>
<dbReference type="Gene3D" id="2.30.170.40">
    <property type="entry name" value="Ribosomal protein L28/L24"/>
    <property type="match status" value="1"/>
</dbReference>
<keyword evidence="8" id="KW-0175">Coiled coil</keyword>
<dbReference type="GO" id="GO:0000398">
    <property type="term" value="P:mRNA splicing, via spliceosome"/>
    <property type="evidence" value="ECO:0007669"/>
    <property type="project" value="TreeGrafter"/>
</dbReference>
<evidence type="ECO:0000256" key="2">
    <source>
        <dbReference type="ARBA" id="ARBA00008760"/>
    </source>
</evidence>
<feature type="compositionally biased region" description="Basic and acidic residues" evidence="9">
    <location>
        <begin position="697"/>
        <end position="714"/>
    </location>
</feature>
<feature type="domain" description="RRM" evidence="10">
    <location>
        <begin position="223"/>
        <end position="301"/>
    </location>
</feature>
<comment type="caution">
    <text evidence="11">The sequence shown here is derived from an EMBL/GenBank/DDBJ whole genome shotgun (WGS) entry which is preliminary data.</text>
</comment>
<dbReference type="Proteomes" id="UP000239649">
    <property type="component" value="Unassembled WGS sequence"/>
</dbReference>
<dbReference type="OrthoDB" id="361870at2759"/>
<proteinExistence type="inferred from homology"/>
<organism evidence="11 12">
    <name type="scientific">Micractinium conductrix</name>
    <dbReference type="NCBI Taxonomy" id="554055"/>
    <lineage>
        <taxon>Eukaryota</taxon>
        <taxon>Viridiplantae</taxon>
        <taxon>Chlorophyta</taxon>
        <taxon>core chlorophytes</taxon>
        <taxon>Trebouxiophyceae</taxon>
        <taxon>Chlorellales</taxon>
        <taxon>Chlorellaceae</taxon>
        <taxon>Chlorella clade</taxon>
        <taxon>Micractinium</taxon>
    </lineage>
</organism>
<feature type="coiled-coil region" evidence="8">
    <location>
        <begin position="566"/>
        <end position="607"/>
    </location>
</feature>
<evidence type="ECO:0000259" key="10">
    <source>
        <dbReference type="PROSITE" id="PS50102"/>
    </source>
</evidence>
<feature type="compositionally biased region" description="Low complexity" evidence="9">
    <location>
        <begin position="360"/>
        <end position="375"/>
    </location>
</feature>
<keyword evidence="12" id="KW-1185">Reference proteome</keyword>
<dbReference type="InterPro" id="IPR026569">
    <property type="entry name" value="Ribosomal_bL28"/>
</dbReference>
<evidence type="ECO:0000313" key="12">
    <source>
        <dbReference type="Proteomes" id="UP000239649"/>
    </source>
</evidence>
<dbReference type="InterPro" id="IPR037147">
    <property type="entry name" value="Ribosomal_bL28_sf"/>
</dbReference>
<dbReference type="Pfam" id="PF00830">
    <property type="entry name" value="Ribosomal_L28"/>
    <property type="match status" value="1"/>
</dbReference>
<comment type="similarity">
    <text evidence="2">Belongs to the bacterial ribosomal protein bL28 family.</text>
</comment>
<reference evidence="11 12" key="1">
    <citation type="journal article" date="2018" name="Plant J.">
        <title>Genome sequences of Chlorella sorokiniana UTEX 1602 and Micractinium conductrix SAG 241.80: implications to maltose excretion by a green alga.</title>
        <authorList>
            <person name="Arriola M.B."/>
            <person name="Velmurugan N."/>
            <person name="Zhang Y."/>
            <person name="Plunkett M.H."/>
            <person name="Hondzo H."/>
            <person name="Barney B.M."/>
        </authorList>
    </citation>
    <scope>NUCLEOTIDE SEQUENCE [LARGE SCALE GENOMIC DNA]</scope>
    <source>
        <strain evidence="11 12">SAG 241.80</strain>
    </source>
</reference>
<dbReference type="InterPro" id="IPR035979">
    <property type="entry name" value="RBD_domain_sf"/>
</dbReference>
<feature type="region of interest" description="Disordered" evidence="9">
    <location>
        <begin position="697"/>
        <end position="743"/>
    </location>
</feature>
<accession>A0A2P6VEE6</accession>
<evidence type="ECO:0000256" key="8">
    <source>
        <dbReference type="SAM" id="Coils"/>
    </source>
</evidence>
<sequence>MAALGSAFAAPRVFGAKTAMRGTALQCSTARVVAPVACSSLVVEASRVCDLTGKKANNGYNVTFSHKRNKKLQQVNLQYKKVYWPEGQRWVKLRISTKAIKTVEKKGLQTMADEAGIDLWKLPYEDARPQRKEWLAQQPMQPPMAKNPRAMKNAEKLAASRKTPLVARYVHSKIAYVRAEAHQPPFTAPPSTMGERYVQLAPPRGDGHHPGPFNHRPANDIARTLYVGNLRYDTEEVVVRRWFEVYGDVLAVKLIRDPNSKRSKGFGFVTFTSERDARDALNDAAGRELDGALIKVNVARFDVHPPYNNNSGNGGPGGPGRMRGRPGFFPGRGAPFRPPPPGPGRGNGCIDRRGSDPAAPDRYSPGRYSPRSRSLSPDRRGRKRRHASLSKSPSRSRSRTRSPTASRSRSPRRRSPSSSPSPSRSRTRSPSQQRYFASPAPASDPPRAEAAGGSAAAATTTSAPPPVSSAAQQQPSVPSTAAPPAPPPSTASPPAAPATGGAAPASGGGGASADHTPPAAVPTRAPLTAGAPAPAAVPAAPASGGTLPAVPGAKPTPSAEAVKKELLRLRKREQELGGRVRSLQDELARRERQLAQRDRDLAEAQLQLRSLQPQVDRYRQWVADLLEGTTKLAASRGAVAAAEAEAARREGALAALQQDILADAQRSGLELPTLGDPGLQEYDDAAWAQLAATIQETERAAEEAAGERGGEHGAPRAAGQGREPTPEEQLQVAMQEAAMEEDA</sequence>
<dbReference type="SUPFAM" id="SSF54928">
    <property type="entry name" value="RNA-binding domain, RBD"/>
    <property type="match status" value="1"/>
</dbReference>
<dbReference type="PROSITE" id="PS50102">
    <property type="entry name" value="RRM"/>
    <property type="match status" value="1"/>
</dbReference>
<protein>
    <recommendedName>
        <fullName evidence="6">Large ribosomal subunit protein bL28c</fullName>
    </recommendedName>
</protein>
<comment type="subcellular location">
    <subcellularLocation>
        <location evidence="1">Nucleus</location>
    </subcellularLocation>
</comment>
<feature type="compositionally biased region" description="Low complexity" evidence="9">
    <location>
        <begin position="522"/>
        <end position="546"/>
    </location>
</feature>
<dbReference type="GO" id="GO:0006412">
    <property type="term" value="P:translation"/>
    <property type="evidence" value="ECO:0007669"/>
    <property type="project" value="InterPro"/>
</dbReference>
<dbReference type="SUPFAM" id="SSF143800">
    <property type="entry name" value="L28p-like"/>
    <property type="match status" value="1"/>
</dbReference>
<dbReference type="GO" id="GO:0003735">
    <property type="term" value="F:structural constituent of ribosome"/>
    <property type="evidence" value="ECO:0007669"/>
    <property type="project" value="InterPro"/>
</dbReference>
<keyword evidence="3" id="KW-0689">Ribosomal protein</keyword>
<dbReference type="EMBL" id="LHPF02000010">
    <property type="protein sequence ID" value="PSC72464.1"/>
    <property type="molecule type" value="Genomic_DNA"/>
</dbReference>
<keyword evidence="7" id="KW-0694">RNA-binding</keyword>
<dbReference type="InterPro" id="IPR012677">
    <property type="entry name" value="Nucleotide-bd_a/b_plait_sf"/>
</dbReference>
<dbReference type="InterPro" id="IPR000504">
    <property type="entry name" value="RRM_dom"/>
</dbReference>
<feature type="compositionally biased region" description="Gly residues" evidence="9">
    <location>
        <begin position="312"/>
        <end position="321"/>
    </location>
</feature>
<dbReference type="Pfam" id="PF00076">
    <property type="entry name" value="RRM_1"/>
    <property type="match status" value="1"/>
</dbReference>
<evidence type="ECO:0000256" key="7">
    <source>
        <dbReference type="PROSITE-ProRule" id="PRU00176"/>
    </source>
</evidence>
<feature type="compositionally biased region" description="Basic residues" evidence="9">
    <location>
        <begin position="380"/>
        <end position="400"/>
    </location>
</feature>